<dbReference type="GO" id="GO:0016020">
    <property type="term" value="C:membrane"/>
    <property type="evidence" value="ECO:0007669"/>
    <property type="project" value="TreeGrafter"/>
</dbReference>
<dbReference type="Gene3D" id="3.40.50.1820">
    <property type="entry name" value="alpha/beta hydrolase"/>
    <property type="match status" value="1"/>
</dbReference>
<accession>A0A239BU78</accession>
<dbReference type="InterPro" id="IPR000073">
    <property type="entry name" value="AB_hydrolase_1"/>
</dbReference>
<dbReference type="InterPro" id="IPR050266">
    <property type="entry name" value="AB_hydrolase_sf"/>
</dbReference>
<sequence length="266" mass="29465">MSSSPVHTEVAFIPTPWGRLFARRWFPERTDPGKPVIVLFHDSLGSVELWREFPAQLCQRSGLEVVAYDRPGFGQSQACAQPLPSSFISDEARKVFPLLREALGIERFIAFGHSVGGSMASACAAQHAEDCVALISEAAQAFVEQRTLDGIRLAKAQFQEPGQMQRLRKYHGDKAQWVLDAWTETWLAQSFADWTLERCAGPVRCPTLVLHGDLDEYGSLAQPVRVAGLAADNGRMVILDGCHHVPHREDPQRVLDEVCTFLATVA</sequence>
<dbReference type="Proteomes" id="UP000198407">
    <property type="component" value="Unassembled WGS sequence"/>
</dbReference>
<proteinExistence type="predicted"/>
<gene>
    <name evidence="2" type="ORF">SAMN05444352_103200</name>
</gene>
<dbReference type="SUPFAM" id="SSF53474">
    <property type="entry name" value="alpha/beta-Hydrolases"/>
    <property type="match status" value="1"/>
</dbReference>
<evidence type="ECO:0000313" key="3">
    <source>
        <dbReference type="Proteomes" id="UP000198407"/>
    </source>
</evidence>
<dbReference type="STRING" id="1215104.GCA_000730585_02861"/>
<keyword evidence="3" id="KW-1185">Reference proteome</keyword>
<dbReference type="EMBL" id="FZOL01000003">
    <property type="protein sequence ID" value="SNS11460.1"/>
    <property type="molecule type" value="Genomic_DNA"/>
</dbReference>
<dbReference type="RefSeq" id="WP_042125134.1">
    <property type="nucleotide sequence ID" value="NZ_FZOL01000003.1"/>
</dbReference>
<evidence type="ECO:0000313" key="2">
    <source>
        <dbReference type="EMBL" id="SNS11460.1"/>
    </source>
</evidence>
<dbReference type="Pfam" id="PF00561">
    <property type="entry name" value="Abhydrolase_1"/>
    <property type="match status" value="1"/>
</dbReference>
<reference evidence="3" key="1">
    <citation type="submission" date="2017-06" db="EMBL/GenBank/DDBJ databases">
        <authorList>
            <person name="Varghese N."/>
            <person name="Submissions S."/>
        </authorList>
    </citation>
    <scope>NUCLEOTIDE SEQUENCE [LARGE SCALE GENOMIC DNA]</scope>
    <source>
        <strain evidence="3">DSM 22348</strain>
    </source>
</reference>
<dbReference type="PANTHER" id="PTHR43798">
    <property type="entry name" value="MONOACYLGLYCEROL LIPASE"/>
    <property type="match status" value="1"/>
</dbReference>
<dbReference type="OrthoDB" id="9779853at2"/>
<protein>
    <submittedName>
        <fullName evidence="2">Pimeloyl-ACP methyl ester carboxylesterase</fullName>
    </submittedName>
</protein>
<organism evidence="2 3">
    <name type="scientific">Pseudomonas japonica</name>
    <dbReference type="NCBI Taxonomy" id="256466"/>
    <lineage>
        <taxon>Bacteria</taxon>
        <taxon>Pseudomonadati</taxon>
        <taxon>Pseudomonadota</taxon>
        <taxon>Gammaproteobacteria</taxon>
        <taxon>Pseudomonadales</taxon>
        <taxon>Pseudomonadaceae</taxon>
        <taxon>Pseudomonas</taxon>
    </lineage>
</organism>
<dbReference type="AlphaFoldDB" id="A0A239BU78"/>
<dbReference type="InterPro" id="IPR029058">
    <property type="entry name" value="AB_hydrolase_fold"/>
</dbReference>
<evidence type="ECO:0000259" key="1">
    <source>
        <dbReference type="Pfam" id="PF00561"/>
    </source>
</evidence>
<name>A0A239BU78_9PSED</name>
<feature type="domain" description="AB hydrolase-1" evidence="1">
    <location>
        <begin position="35"/>
        <end position="246"/>
    </location>
</feature>
<dbReference type="PANTHER" id="PTHR43798:SF33">
    <property type="entry name" value="HYDROLASE, PUTATIVE (AFU_ORTHOLOGUE AFUA_2G14860)-RELATED"/>
    <property type="match status" value="1"/>
</dbReference>